<dbReference type="Gene3D" id="3.40.50.720">
    <property type="entry name" value="NAD(P)-binding Rossmann-like Domain"/>
    <property type="match status" value="1"/>
</dbReference>
<comment type="similarity">
    <text evidence="1">Belongs to the NAD(P)-dependent epimerase/dehydratase family.</text>
</comment>
<dbReference type="GO" id="GO:0016853">
    <property type="term" value="F:isomerase activity"/>
    <property type="evidence" value="ECO:0007669"/>
    <property type="project" value="UniProtKB-KW"/>
</dbReference>
<evidence type="ECO:0000256" key="3">
    <source>
        <dbReference type="ARBA" id="ARBA00023235"/>
    </source>
</evidence>
<keyword evidence="6" id="KW-1185">Reference proteome</keyword>
<sequence>MFLRRSTPIHFNDAALVTVLEAAKPADLQPDVVQASSSVYGLNSKVPFSEVDRTDRPTSLYTTTKKAREEITHVYNHLYSLSITSLRFFTVYDPKRLPDMAYFFFTRDILRRKPVSIFEGPDHATVAHESYGTVDA</sequence>
<dbReference type="InterPro" id="IPR001509">
    <property type="entry name" value="Epimerase_deHydtase"/>
</dbReference>
<protein>
    <recommendedName>
        <fullName evidence="4">NAD-dependent epimerase/dehydratase domain-containing protein</fullName>
    </recommendedName>
</protein>
<proteinExistence type="inferred from homology"/>
<evidence type="ECO:0000259" key="4">
    <source>
        <dbReference type="Pfam" id="PF01370"/>
    </source>
</evidence>
<accession>A0A8J5EYS7</accession>
<keyword evidence="2" id="KW-0520">NAD</keyword>
<evidence type="ECO:0000256" key="2">
    <source>
        <dbReference type="ARBA" id="ARBA00023027"/>
    </source>
</evidence>
<dbReference type="Pfam" id="PF01370">
    <property type="entry name" value="Epimerase"/>
    <property type="match status" value="1"/>
</dbReference>
<dbReference type="InterPro" id="IPR036291">
    <property type="entry name" value="NAD(P)-bd_dom_sf"/>
</dbReference>
<dbReference type="PANTHER" id="PTHR43574">
    <property type="entry name" value="EPIMERASE-RELATED"/>
    <property type="match status" value="1"/>
</dbReference>
<gene>
    <name evidence="5" type="ORF">ZIOFF_066861</name>
</gene>
<name>A0A8J5EYS7_ZINOF</name>
<dbReference type="AlphaFoldDB" id="A0A8J5EYS7"/>
<evidence type="ECO:0000313" key="5">
    <source>
        <dbReference type="EMBL" id="KAG6477594.1"/>
    </source>
</evidence>
<dbReference type="SUPFAM" id="SSF51735">
    <property type="entry name" value="NAD(P)-binding Rossmann-fold domains"/>
    <property type="match status" value="1"/>
</dbReference>
<dbReference type="EMBL" id="JACMSC010000018">
    <property type="protein sequence ID" value="KAG6477594.1"/>
    <property type="molecule type" value="Genomic_DNA"/>
</dbReference>
<comment type="caution">
    <text evidence="5">The sequence shown here is derived from an EMBL/GenBank/DDBJ whole genome shotgun (WGS) entry which is preliminary data.</text>
</comment>
<evidence type="ECO:0000313" key="6">
    <source>
        <dbReference type="Proteomes" id="UP000734854"/>
    </source>
</evidence>
<evidence type="ECO:0000256" key="1">
    <source>
        <dbReference type="ARBA" id="ARBA00007637"/>
    </source>
</evidence>
<feature type="domain" description="NAD-dependent epimerase/dehydratase" evidence="4">
    <location>
        <begin position="15"/>
        <end position="118"/>
    </location>
</feature>
<reference evidence="5 6" key="1">
    <citation type="submission" date="2020-08" db="EMBL/GenBank/DDBJ databases">
        <title>Plant Genome Project.</title>
        <authorList>
            <person name="Zhang R.-G."/>
        </authorList>
    </citation>
    <scope>NUCLEOTIDE SEQUENCE [LARGE SCALE GENOMIC DNA]</scope>
    <source>
        <tissue evidence="5">Rhizome</tissue>
    </source>
</reference>
<keyword evidence="3" id="KW-0413">Isomerase</keyword>
<organism evidence="5 6">
    <name type="scientific">Zingiber officinale</name>
    <name type="common">Ginger</name>
    <name type="synonym">Amomum zingiber</name>
    <dbReference type="NCBI Taxonomy" id="94328"/>
    <lineage>
        <taxon>Eukaryota</taxon>
        <taxon>Viridiplantae</taxon>
        <taxon>Streptophyta</taxon>
        <taxon>Embryophyta</taxon>
        <taxon>Tracheophyta</taxon>
        <taxon>Spermatophyta</taxon>
        <taxon>Magnoliopsida</taxon>
        <taxon>Liliopsida</taxon>
        <taxon>Zingiberales</taxon>
        <taxon>Zingiberaceae</taxon>
        <taxon>Zingiber</taxon>
    </lineage>
</organism>
<dbReference type="Proteomes" id="UP000734854">
    <property type="component" value="Unassembled WGS sequence"/>
</dbReference>